<feature type="compositionally biased region" description="Low complexity" evidence="3">
    <location>
        <begin position="442"/>
        <end position="455"/>
    </location>
</feature>
<dbReference type="EMBL" id="JANVFS010000004">
    <property type="protein sequence ID" value="KAJ4492901.1"/>
    <property type="molecule type" value="Genomic_DNA"/>
</dbReference>
<evidence type="ECO:0000313" key="5">
    <source>
        <dbReference type="Proteomes" id="UP001150238"/>
    </source>
</evidence>
<name>A0A9W9AXS0_9AGAR</name>
<dbReference type="Pfam" id="PF13855">
    <property type="entry name" value="LRR_8"/>
    <property type="match status" value="1"/>
</dbReference>
<feature type="compositionally biased region" description="Low complexity" evidence="3">
    <location>
        <begin position="49"/>
        <end position="66"/>
    </location>
</feature>
<evidence type="ECO:0008006" key="6">
    <source>
        <dbReference type="Google" id="ProtNLM"/>
    </source>
</evidence>
<comment type="caution">
    <text evidence="4">The sequence shown here is derived from an EMBL/GenBank/DDBJ whole genome shotgun (WGS) entry which is preliminary data.</text>
</comment>
<evidence type="ECO:0000256" key="2">
    <source>
        <dbReference type="ARBA" id="ARBA00022737"/>
    </source>
</evidence>
<feature type="compositionally biased region" description="Low complexity" evidence="3">
    <location>
        <begin position="227"/>
        <end position="247"/>
    </location>
</feature>
<protein>
    <recommendedName>
        <fullName evidence="6">L domain-like protein</fullName>
    </recommendedName>
</protein>
<keyword evidence="2" id="KW-0677">Repeat</keyword>
<feature type="compositionally biased region" description="Low complexity" evidence="3">
    <location>
        <begin position="26"/>
        <end position="38"/>
    </location>
</feature>
<accession>A0A9W9AXS0</accession>
<reference evidence="4" key="2">
    <citation type="journal article" date="2023" name="Proc. Natl. Acad. Sci. U.S.A.">
        <title>A global phylogenomic analysis of the shiitake genus Lentinula.</title>
        <authorList>
            <person name="Sierra-Patev S."/>
            <person name="Min B."/>
            <person name="Naranjo-Ortiz M."/>
            <person name="Looney B."/>
            <person name="Konkel Z."/>
            <person name="Slot J.C."/>
            <person name="Sakamoto Y."/>
            <person name="Steenwyk J.L."/>
            <person name="Rokas A."/>
            <person name="Carro J."/>
            <person name="Camarero S."/>
            <person name="Ferreira P."/>
            <person name="Molpeceres G."/>
            <person name="Ruiz-Duenas F.J."/>
            <person name="Serrano A."/>
            <person name="Henrissat B."/>
            <person name="Drula E."/>
            <person name="Hughes K.W."/>
            <person name="Mata J.L."/>
            <person name="Ishikawa N.K."/>
            <person name="Vargas-Isla R."/>
            <person name="Ushijima S."/>
            <person name="Smith C.A."/>
            <person name="Donoghue J."/>
            <person name="Ahrendt S."/>
            <person name="Andreopoulos W."/>
            <person name="He G."/>
            <person name="LaButti K."/>
            <person name="Lipzen A."/>
            <person name="Ng V."/>
            <person name="Riley R."/>
            <person name="Sandor L."/>
            <person name="Barry K."/>
            <person name="Martinez A.T."/>
            <person name="Xiao Y."/>
            <person name="Gibbons J.G."/>
            <person name="Terashima K."/>
            <person name="Grigoriev I.V."/>
            <person name="Hibbett D."/>
        </authorList>
    </citation>
    <scope>NUCLEOTIDE SEQUENCE</scope>
    <source>
        <strain evidence="4">Sp2 HRB7682 ss15</strain>
    </source>
</reference>
<feature type="region of interest" description="Disordered" evidence="3">
    <location>
        <begin position="227"/>
        <end position="275"/>
    </location>
</feature>
<keyword evidence="1" id="KW-0433">Leucine-rich repeat</keyword>
<feature type="region of interest" description="Disordered" evidence="3">
    <location>
        <begin position="615"/>
        <end position="649"/>
    </location>
</feature>
<evidence type="ECO:0000256" key="3">
    <source>
        <dbReference type="SAM" id="MobiDB-lite"/>
    </source>
</evidence>
<sequence length="682" mass="75237">MYSHHPHTFYSPSSSPPSSPCPFPDSSPASSPTRSTSDLPGLNLLNADFSSPSSSNSHSPPLHPFSGSAKQVKQFRMHEKKTTMVKRSLSPDDYSVFDSSPTNLTAKKVRYGYVDKDSRDKYEEDLLQPPKHRGSSMAFEGIDFNSPSLFDPDAFNNLRPSVTGSDPVPEKLFEDTVEKAYMDCSLHIAFERQNLSYLPERGITDLNNIVILDQYSEQNFVNPETIARSAASRSSSNSEQSTSTSDLSFHHHRKRSQAHRLNMSRTPSTRTLPGVPRQSMTLLLADNLLTRLPPQFFHLDRLTVLSLRSNKLAFLPPEIVFLTSLKELNVANNKLAYLPAEMLGMTLSKLSVEPNPFISPPPSLLSETRSFRQTLTRNQTSRSRLGQAMPRLMSPVKLIFKNGVPSLFELCLRAFTTTSNSNYSNNPFSSFSAANSSFPSFTPSPTKSFNSSTPNQTPTKNSPGITTSFISPHVHRPKIELIYDLPPESTSFLPPSVQRRLHYAVPGSVKGYSSDDEYGDLCQSQGRDHHSSLTDTNTNTISDLDEVSGVGFCPSPRHRHHGPNGLTSSLCYQHTEERFTWESTIAGVENLGEIPVRWRGCLKGCLGFLDVDGDGDGEKAEKGQTVSTSIPTPIPTLGPGSDVATAGMTLSPPMDIDLDLEHAVKPVDLSDVEFAENDFDDE</sequence>
<evidence type="ECO:0000256" key="1">
    <source>
        <dbReference type="ARBA" id="ARBA00022614"/>
    </source>
</evidence>
<reference evidence="4" key="1">
    <citation type="submission" date="2022-08" db="EMBL/GenBank/DDBJ databases">
        <authorList>
            <consortium name="DOE Joint Genome Institute"/>
            <person name="Min B."/>
            <person name="Riley R."/>
            <person name="Sierra-Patev S."/>
            <person name="Naranjo-Ortiz M."/>
            <person name="Looney B."/>
            <person name="Konkel Z."/>
            <person name="Slot J.C."/>
            <person name="Sakamoto Y."/>
            <person name="Steenwyk J.L."/>
            <person name="Rokas A."/>
            <person name="Carro J."/>
            <person name="Camarero S."/>
            <person name="Ferreira P."/>
            <person name="Molpeceres G."/>
            <person name="Ruiz-Duenas F.J."/>
            <person name="Serrano A."/>
            <person name="Henrissat B."/>
            <person name="Drula E."/>
            <person name="Hughes K.W."/>
            <person name="Mata J.L."/>
            <person name="Ishikawa N.K."/>
            <person name="Vargas-Isla R."/>
            <person name="Ushijima S."/>
            <person name="Smith C.A."/>
            <person name="Ahrendt S."/>
            <person name="Andreopoulos W."/>
            <person name="He G."/>
            <person name="Labutti K."/>
            <person name="Lipzen A."/>
            <person name="Ng V."/>
            <person name="Sandor L."/>
            <person name="Barry K."/>
            <person name="Martinez A.T."/>
            <person name="Xiao Y."/>
            <person name="Gibbons J.G."/>
            <person name="Terashima K."/>
            <person name="Hibbett D.S."/>
            <person name="Grigoriev I.V."/>
        </authorList>
    </citation>
    <scope>NUCLEOTIDE SEQUENCE</scope>
    <source>
        <strain evidence="4">Sp2 HRB7682 ss15</strain>
    </source>
</reference>
<dbReference type="InterPro" id="IPR032675">
    <property type="entry name" value="LRR_dom_sf"/>
</dbReference>
<dbReference type="AlphaFoldDB" id="A0A9W9AXS0"/>
<gene>
    <name evidence="4" type="ORF">C8J55DRAFT_501689</name>
</gene>
<proteinExistence type="predicted"/>
<dbReference type="PANTHER" id="PTHR48051:SF1">
    <property type="entry name" value="RAS SUPPRESSOR PROTEIN 1"/>
    <property type="match status" value="1"/>
</dbReference>
<dbReference type="Proteomes" id="UP001150238">
    <property type="component" value="Unassembled WGS sequence"/>
</dbReference>
<dbReference type="PANTHER" id="PTHR48051">
    <property type="match status" value="1"/>
</dbReference>
<dbReference type="SMART" id="SM00369">
    <property type="entry name" value="LRR_TYP"/>
    <property type="match status" value="2"/>
</dbReference>
<dbReference type="InterPro" id="IPR050216">
    <property type="entry name" value="LRR_domain-containing"/>
</dbReference>
<organism evidence="4 5">
    <name type="scientific">Lentinula lateritia</name>
    <dbReference type="NCBI Taxonomy" id="40482"/>
    <lineage>
        <taxon>Eukaryota</taxon>
        <taxon>Fungi</taxon>
        <taxon>Dikarya</taxon>
        <taxon>Basidiomycota</taxon>
        <taxon>Agaricomycotina</taxon>
        <taxon>Agaricomycetes</taxon>
        <taxon>Agaricomycetidae</taxon>
        <taxon>Agaricales</taxon>
        <taxon>Marasmiineae</taxon>
        <taxon>Omphalotaceae</taxon>
        <taxon>Lentinula</taxon>
    </lineage>
</organism>
<dbReference type="InterPro" id="IPR003591">
    <property type="entry name" value="Leu-rich_rpt_typical-subtyp"/>
</dbReference>
<feature type="compositionally biased region" description="Pro residues" evidence="3">
    <location>
        <begin position="14"/>
        <end position="25"/>
    </location>
</feature>
<dbReference type="InterPro" id="IPR001611">
    <property type="entry name" value="Leu-rich_rpt"/>
</dbReference>
<dbReference type="Gene3D" id="3.80.10.10">
    <property type="entry name" value="Ribonuclease Inhibitor"/>
    <property type="match status" value="1"/>
</dbReference>
<feature type="region of interest" description="Disordered" evidence="3">
    <location>
        <begin position="1"/>
        <end position="87"/>
    </location>
</feature>
<dbReference type="GO" id="GO:0005737">
    <property type="term" value="C:cytoplasm"/>
    <property type="evidence" value="ECO:0007669"/>
    <property type="project" value="TreeGrafter"/>
</dbReference>
<dbReference type="SUPFAM" id="SSF52075">
    <property type="entry name" value="Outer arm dynein light chain 1"/>
    <property type="match status" value="1"/>
</dbReference>
<feature type="region of interest" description="Disordered" evidence="3">
    <location>
        <begin position="442"/>
        <end position="464"/>
    </location>
</feature>
<evidence type="ECO:0000313" key="4">
    <source>
        <dbReference type="EMBL" id="KAJ4492901.1"/>
    </source>
</evidence>